<dbReference type="OrthoDB" id="8595007at2"/>
<dbReference type="AlphaFoldDB" id="A0A162YT55"/>
<evidence type="ECO:0000313" key="3">
    <source>
        <dbReference type="EMBL" id="KZS39339.1"/>
    </source>
</evidence>
<dbReference type="InterPro" id="IPR038765">
    <property type="entry name" value="Papain-like_cys_pep_sf"/>
</dbReference>
<proteinExistence type="predicted"/>
<dbReference type="Pfam" id="PF10754">
    <property type="entry name" value="DUF2569"/>
    <property type="match status" value="1"/>
</dbReference>
<feature type="transmembrane region" description="Helical" evidence="1">
    <location>
        <begin position="650"/>
        <end position="670"/>
    </location>
</feature>
<feature type="transmembrane region" description="Helical" evidence="1">
    <location>
        <begin position="777"/>
        <end position="797"/>
    </location>
</feature>
<dbReference type="SUPFAM" id="SSF54001">
    <property type="entry name" value="Cysteine proteinases"/>
    <property type="match status" value="1"/>
</dbReference>
<reference evidence="3 4" key="1">
    <citation type="submission" date="2016-01" db="EMBL/GenBank/DDBJ databases">
        <title>The draft genome sequence of Aquimarina sp. RZW4-3-2.</title>
        <authorList>
            <person name="Wang Y."/>
        </authorList>
    </citation>
    <scope>NUCLEOTIDE SEQUENCE [LARGE SCALE GENOMIC DNA]</scope>
    <source>
        <strain evidence="3 4">RZW4-3-2</strain>
    </source>
</reference>
<dbReference type="EMBL" id="LQRT01000035">
    <property type="protein sequence ID" value="KZS39339.1"/>
    <property type="molecule type" value="Genomic_DNA"/>
</dbReference>
<protein>
    <recommendedName>
        <fullName evidence="2">DUF3857 domain-containing protein</fullName>
    </recommendedName>
</protein>
<dbReference type="Proteomes" id="UP000076715">
    <property type="component" value="Unassembled WGS sequence"/>
</dbReference>
<dbReference type="Pfam" id="PF12969">
    <property type="entry name" value="DUF3857"/>
    <property type="match status" value="1"/>
</dbReference>
<dbReference type="InterPro" id="IPR019690">
    <property type="entry name" value="DUF2569"/>
</dbReference>
<evidence type="ECO:0000256" key="1">
    <source>
        <dbReference type="SAM" id="Phobius"/>
    </source>
</evidence>
<evidence type="ECO:0000313" key="4">
    <source>
        <dbReference type="Proteomes" id="UP000076715"/>
    </source>
</evidence>
<evidence type="ECO:0000259" key="2">
    <source>
        <dbReference type="Pfam" id="PF12969"/>
    </source>
</evidence>
<organism evidence="3 4">
    <name type="scientific">Aquimarina aggregata</name>
    <dbReference type="NCBI Taxonomy" id="1642818"/>
    <lineage>
        <taxon>Bacteria</taxon>
        <taxon>Pseudomonadati</taxon>
        <taxon>Bacteroidota</taxon>
        <taxon>Flavobacteriia</taxon>
        <taxon>Flavobacteriales</taxon>
        <taxon>Flavobacteriaceae</taxon>
        <taxon>Aquimarina</taxon>
    </lineage>
</organism>
<accession>A0A162YT55</accession>
<dbReference type="Gene3D" id="2.60.120.1130">
    <property type="match status" value="1"/>
</dbReference>
<comment type="caution">
    <text evidence="3">The sequence shown here is derived from an EMBL/GenBank/DDBJ whole genome shotgun (WGS) entry which is preliminary data.</text>
</comment>
<dbReference type="Gene3D" id="3.10.620.30">
    <property type="match status" value="1"/>
</dbReference>
<name>A0A162YT55_9FLAO</name>
<feature type="transmembrane region" description="Helical" evidence="1">
    <location>
        <begin position="738"/>
        <end position="765"/>
    </location>
</feature>
<gene>
    <name evidence="3" type="ORF">AWE51_12415</name>
</gene>
<keyword evidence="4" id="KW-1185">Reference proteome</keyword>
<keyword evidence="1" id="KW-0472">Membrane</keyword>
<dbReference type="Gene3D" id="2.60.40.3140">
    <property type="match status" value="1"/>
</dbReference>
<dbReference type="RefSeq" id="WP_066317441.1">
    <property type="nucleotide sequence ID" value="NZ_LQRT01000035.1"/>
</dbReference>
<keyword evidence="1" id="KW-0812">Transmembrane</keyword>
<feature type="transmembrane region" description="Helical" evidence="1">
    <location>
        <begin position="817"/>
        <end position="834"/>
    </location>
</feature>
<feature type="domain" description="DUF3857" evidence="2">
    <location>
        <begin position="67"/>
        <end position="230"/>
    </location>
</feature>
<dbReference type="STRING" id="1642818.AWE51_12415"/>
<sequence>MKKIILLFLYTLVYLNGFGQKNKISISKTPEWVQIIEKTTTKNKKKETTSGYYYHIIDFQNNIRNNQSFSHYNIEVINNEGIQQVSDLSVDFDPSYQKLVFHSINIIRDGSIINKLSYDQIKTVQRETNMERYLYDGTLTAFVNLTDVRKGDFIDYSFTIKGRNPVYENKYHNKLVFQYSIPIGYLFNRLVVPSNRELSFKYFNDADKPKIKKSEKITEYLWEHDTIEPIIYDTNTPSWYDPIPSVSISEYNSWKEVVDQYTKHYTFSSIEQKKLKKEVSKLFSDTPKDSLLTEIRKFVQDEIRYLGFEGGLNSHKPDNPLKVIKQRYGDCKAKSFLLSEILRNFDFEANPILVNSYNGTNIVNELPSPNVFNHCIVQVKKNDQSYFIDPTISNQGGNIDNLYVPNYTTGLILNTSERELSKIKSASENTIKITEEFDIEEIGSTAYLFITTKYSGSYADDQRINFAQKDIEKIQKEYLNFYSAIYPSIREFSKIEFIDNRESINEVTIKEGYFIDSLWKASTQNKDILVSEFYPLNMESYANPDKTPKRTMPYYVQYPVDFEQSIVINLPEDLDGENERTVIEEKSFKYIYDIDYSYKKITLRHQYKTLKNHVKPEESNKFIKKHEKILNGLSYLLTYDKNIASGSSSLSWYLIIFGIFILITSLFFAYRIYANYNIKVEESINNPLQIGGWLILISIGLILTPFKVIFQLFNSYEDFFGNNTWNYIIQDHKNLNELFYSLLVLLELTYNIVLVVFSILLIILFFKRRNILPRLMIIFYVGTFLFLTFDSIIAFNLNTTLFTEAEKVQTFKEIGTSFIRSIIWVPYFLISKRVKSTFTLRIKEKNNDT</sequence>
<keyword evidence="1" id="KW-1133">Transmembrane helix</keyword>
<dbReference type="InterPro" id="IPR024618">
    <property type="entry name" value="DUF3857"/>
</dbReference>
<feature type="transmembrane region" description="Helical" evidence="1">
    <location>
        <begin position="690"/>
        <end position="713"/>
    </location>
</feature>